<dbReference type="InterPro" id="IPR012334">
    <property type="entry name" value="Pectin_lyas_fold"/>
</dbReference>
<dbReference type="PANTHER" id="PTHR31707">
    <property type="entry name" value="PECTINESTERASE"/>
    <property type="match status" value="1"/>
</dbReference>
<dbReference type="InterPro" id="IPR011050">
    <property type="entry name" value="Pectin_lyase_fold/virulence"/>
</dbReference>
<dbReference type="GO" id="GO:0030599">
    <property type="term" value="F:pectinesterase activity"/>
    <property type="evidence" value="ECO:0007669"/>
    <property type="project" value="UniProtKB-EC"/>
</dbReference>
<evidence type="ECO:0000256" key="5">
    <source>
        <dbReference type="ARBA" id="ARBA00047928"/>
    </source>
</evidence>
<dbReference type="AlphaFoldDB" id="A0A9J6AT13"/>
<evidence type="ECO:0000259" key="6">
    <source>
        <dbReference type="Pfam" id="PF01095"/>
    </source>
</evidence>
<evidence type="ECO:0000256" key="3">
    <source>
        <dbReference type="ARBA" id="ARBA00023085"/>
    </source>
</evidence>
<dbReference type="SUPFAM" id="SSF51126">
    <property type="entry name" value="Pectin lyase-like"/>
    <property type="match status" value="1"/>
</dbReference>
<keyword evidence="8" id="KW-1185">Reference proteome</keyword>
<name>A0A9J6AT13_SOLCO</name>
<protein>
    <recommendedName>
        <fullName evidence="6">Pectinesterase catalytic domain-containing protein</fullName>
    </recommendedName>
</protein>
<dbReference type="GO" id="GO:0042545">
    <property type="term" value="P:cell wall modification"/>
    <property type="evidence" value="ECO:0007669"/>
    <property type="project" value="InterPro"/>
</dbReference>
<feature type="domain" description="Pectinesterase catalytic" evidence="6">
    <location>
        <begin position="1"/>
        <end position="53"/>
    </location>
</feature>
<sequence length="71" mass="7502">MLVGDGMDATIITGNLNVVDGATTFNSATVAAVGDGFIAQDLQFQNTAGPQSTKQWPFMWEKISPLLTVAK</sequence>
<accession>A0A9J6AT13</accession>
<keyword evidence="4" id="KW-0961">Cell wall biogenesis/degradation</keyword>
<evidence type="ECO:0000313" key="8">
    <source>
        <dbReference type="Proteomes" id="UP000824120"/>
    </source>
</evidence>
<dbReference type="InterPro" id="IPR000070">
    <property type="entry name" value="Pectinesterase_cat"/>
</dbReference>
<evidence type="ECO:0000256" key="2">
    <source>
        <dbReference type="ARBA" id="ARBA00022801"/>
    </source>
</evidence>
<dbReference type="Gene3D" id="2.160.20.10">
    <property type="entry name" value="Single-stranded right-handed beta-helix, Pectin lyase-like"/>
    <property type="match status" value="1"/>
</dbReference>
<evidence type="ECO:0000256" key="4">
    <source>
        <dbReference type="ARBA" id="ARBA00023316"/>
    </source>
</evidence>
<keyword evidence="2" id="KW-0378">Hydrolase</keyword>
<comment type="caution">
    <text evidence="7">The sequence shown here is derived from an EMBL/GenBank/DDBJ whole genome shotgun (WGS) entry which is preliminary data.</text>
</comment>
<proteinExistence type="predicted"/>
<dbReference type="OrthoDB" id="2019149at2759"/>
<gene>
    <name evidence="7" type="ORF">H5410_012675</name>
</gene>
<keyword evidence="3" id="KW-0063">Aspartyl esterase</keyword>
<dbReference type="Pfam" id="PF01095">
    <property type="entry name" value="Pectinesterase"/>
    <property type="match status" value="1"/>
</dbReference>
<evidence type="ECO:0000313" key="7">
    <source>
        <dbReference type="EMBL" id="KAG5627457.1"/>
    </source>
</evidence>
<reference evidence="7 8" key="1">
    <citation type="submission" date="2020-09" db="EMBL/GenBank/DDBJ databases">
        <title>De no assembly of potato wild relative species, Solanum commersonii.</title>
        <authorList>
            <person name="Cho K."/>
        </authorList>
    </citation>
    <scope>NUCLEOTIDE SEQUENCE [LARGE SCALE GENOMIC DNA]</scope>
    <source>
        <strain evidence="7">LZ3.2</strain>
        <tissue evidence="7">Leaf</tissue>
    </source>
</reference>
<organism evidence="7 8">
    <name type="scientific">Solanum commersonii</name>
    <name type="common">Commerson's wild potato</name>
    <name type="synonym">Commerson's nightshade</name>
    <dbReference type="NCBI Taxonomy" id="4109"/>
    <lineage>
        <taxon>Eukaryota</taxon>
        <taxon>Viridiplantae</taxon>
        <taxon>Streptophyta</taxon>
        <taxon>Embryophyta</taxon>
        <taxon>Tracheophyta</taxon>
        <taxon>Spermatophyta</taxon>
        <taxon>Magnoliopsida</taxon>
        <taxon>eudicotyledons</taxon>
        <taxon>Gunneridae</taxon>
        <taxon>Pentapetalae</taxon>
        <taxon>asterids</taxon>
        <taxon>lamiids</taxon>
        <taxon>Solanales</taxon>
        <taxon>Solanaceae</taxon>
        <taxon>Solanoideae</taxon>
        <taxon>Solaneae</taxon>
        <taxon>Solanum</taxon>
    </lineage>
</organism>
<comment type="pathway">
    <text evidence="1">Glycan metabolism; pectin degradation; 2-dehydro-3-deoxy-D-gluconate from pectin: step 1/5.</text>
</comment>
<evidence type="ECO:0000256" key="1">
    <source>
        <dbReference type="ARBA" id="ARBA00005184"/>
    </source>
</evidence>
<dbReference type="Proteomes" id="UP000824120">
    <property type="component" value="Chromosome 2"/>
</dbReference>
<dbReference type="EMBL" id="JACXVP010000002">
    <property type="protein sequence ID" value="KAG5627457.1"/>
    <property type="molecule type" value="Genomic_DNA"/>
</dbReference>
<comment type="catalytic activity">
    <reaction evidence="5">
        <text>[(1-&gt;4)-alpha-D-galacturonosyl methyl ester](n) + n H2O = [(1-&gt;4)-alpha-D-galacturonosyl](n) + n methanol + n H(+)</text>
        <dbReference type="Rhea" id="RHEA:22380"/>
        <dbReference type="Rhea" id="RHEA-COMP:14570"/>
        <dbReference type="Rhea" id="RHEA-COMP:14573"/>
        <dbReference type="ChEBI" id="CHEBI:15377"/>
        <dbReference type="ChEBI" id="CHEBI:15378"/>
        <dbReference type="ChEBI" id="CHEBI:17790"/>
        <dbReference type="ChEBI" id="CHEBI:140522"/>
        <dbReference type="ChEBI" id="CHEBI:140523"/>
        <dbReference type="EC" id="3.1.1.11"/>
    </reaction>
</comment>